<dbReference type="EMBL" id="CM002926">
    <property type="protein sequence ID" value="KGN49685.1"/>
    <property type="molecule type" value="Genomic_DNA"/>
</dbReference>
<gene>
    <name evidence="1" type="ORF">Csa_5G066910</name>
</gene>
<dbReference type="GO" id="GO:0019365">
    <property type="term" value="P:pyridine nucleotide salvage"/>
    <property type="evidence" value="ECO:0007669"/>
    <property type="project" value="InterPro"/>
</dbReference>
<protein>
    <submittedName>
        <fullName evidence="1">Uncharacterized protein</fullName>
    </submittedName>
</protein>
<dbReference type="AlphaFoldDB" id="A0A0A0KIY1"/>
<organism evidence="1 2">
    <name type="scientific">Cucumis sativus</name>
    <name type="common">Cucumber</name>
    <dbReference type="NCBI Taxonomy" id="3659"/>
    <lineage>
        <taxon>Eukaryota</taxon>
        <taxon>Viridiplantae</taxon>
        <taxon>Streptophyta</taxon>
        <taxon>Embryophyta</taxon>
        <taxon>Tracheophyta</taxon>
        <taxon>Spermatophyta</taxon>
        <taxon>Magnoliopsida</taxon>
        <taxon>eudicotyledons</taxon>
        <taxon>Gunneridae</taxon>
        <taxon>Pentapetalae</taxon>
        <taxon>rosids</taxon>
        <taxon>fabids</taxon>
        <taxon>Cucurbitales</taxon>
        <taxon>Cucurbitaceae</taxon>
        <taxon>Benincaseae</taxon>
        <taxon>Cucumis</taxon>
    </lineage>
</organism>
<dbReference type="Gramene" id="KGN49685">
    <property type="protein sequence ID" value="KGN49685"/>
    <property type="gene ID" value="Csa_5G066910"/>
</dbReference>
<evidence type="ECO:0000313" key="2">
    <source>
        <dbReference type="Proteomes" id="UP000029981"/>
    </source>
</evidence>
<dbReference type="InterPro" id="IPR044717">
    <property type="entry name" value="NIC1"/>
</dbReference>
<reference evidence="1 2" key="4">
    <citation type="journal article" date="2011" name="BMC Genomics">
        <title>RNA-Seq improves annotation of protein-coding genes in the cucumber genome.</title>
        <authorList>
            <person name="Li Z."/>
            <person name="Zhang Z."/>
            <person name="Yan P."/>
            <person name="Huang S."/>
            <person name="Fei Z."/>
            <person name="Lin K."/>
        </authorList>
    </citation>
    <scope>NUCLEOTIDE SEQUENCE [LARGE SCALE GENOMIC DNA]</scope>
    <source>
        <strain evidence="2">cv. 9930</strain>
    </source>
</reference>
<dbReference type="PANTHER" id="PTHR47297:SF3">
    <property type="entry name" value="NICOTINAMIDASE 1"/>
    <property type="match status" value="1"/>
</dbReference>
<dbReference type="STRING" id="3659.A0A0A0KIY1"/>
<sequence length="82" mass="9185">MDLYDANMDLKNYELIPVLRICRDICVLDFVCSTLLARNCDFLSPVEDVIVYFGGCTTYDLPVAVAKTFRRCHCAPTGVDAT</sequence>
<evidence type="ECO:0000313" key="1">
    <source>
        <dbReference type="EMBL" id="KGN49685.1"/>
    </source>
</evidence>
<keyword evidence="2" id="KW-1185">Reference proteome</keyword>
<name>A0A0A0KIY1_CUCSA</name>
<reference evidence="1 2" key="3">
    <citation type="journal article" date="2010" name="BMC Genomics">
        <title>Transcriptome sequencing and comparative analysis of cucumber flowers with different sex types.</title>
        <authorList>
            <person name="Guo S."/>
            <person name="Zheng Y."/>
            <person name="Joung J.G."/>
            <person name="Liu S."/>
            <person name="Zhang Z."/>
            <person name="Crasta O.R."/>
            <person name="Sobral B.W."/>
            <person name="Xu Y."/>
            <person name="Huang S."/>
            <person name="Fei Z."/>
        </authorList>
    </citation>
    <scope>NUCLEOTIDE SEQUENCE [LARGE SCALE GENOMIC DNA]</scope>
    <source>
        <strain evidence="2">cv. 9930</strain>
    </source>
</reference>
<reference evidence="1 2" key="2">
    <citation type="journal article" date="2009" name="PLoS ONE">
        <title>An integrated genetic and cytogenetic map of the cucumber genome.</title>
        <authorList>
            <person name="Ren Y."/>
            <person name="Zhang Z."/>
            <person name="Liu J."/>
            <person name="Staub J.E."/>
            <person name="Han Y."/>
            <person name="Cheng Z."/>
            <person name="Li X."/>
            <person name="Lu J."/>
            <person name="Miao H."/>
            <person name="Kang H."/>
            <person name="Xie B."/>
            <person name="Gu X."/>
            <person name="Wang X."/>
            <person name="Du Y."/>
            <person name="Jin W."/>
            <person name="Huang S."/>
        </authorList>
    </citation>
    <scope>NUCLEOTIDE SEQUENCE [LARGE SCALE GENOMIC DNA]</scope>
    <source>
        <strain evidence="2">cv. 9930</strain>
    </source>
</reference>
<proteinExistence type="predicted"/>
<dbReference type="GO" id="GO:0008936">
    <property type="term" value="F:nicotinamidase activity"/>
    <property type="evidence" value="ECO:0007669"/>
    <property type="project" value="InterPro"/>
</dbReference>
<dbReference type="PANTHER" id="PTHR47297">
    <property type="match status" value="1"/>
</dbReference>
<reference evidence="1 2" key="1">
    <citation type="journal article" date="2009" name="Nat. Genet.">
        <title>The genome of the cucumber, Cucumis sativus L.</title>
        <authorList>
            <person name="Huang S."/>
            <person name="Li R."/>
            <person name="Zhang Z."/>
            <person name="Li L."/>
            <person name="Gu X."/>
            <person name="Fan W."/>
            <person name="Lucas W.J."/>
            <person name="Wang X."/>
            <person name="Xie B."/>
            <person name="Ni P."/>
            <person name="Ren Y."/>
            <person name="Zhu H."/>
            <person name="Li J."/>
            <person name="Lin K."/>
            <person name="Jin W."/>
            <person name="Fei Z."/>
            <person name="Li G."/>
            <person name="Staub J."/>
            <person name="Kilian A."/>
            <person name="van der Vossen E.A."/>
            <person name="Wu Y."/>
            <person name="Guo J."/>
            <person name="He J."/>
            <person name="Jia Z."/>
            <person name="Ren Y."/>
            <person name="Tian G."/>
            <person name="Lu Y."/>
            <person name="Ruan J."/>
            <person name="Qian W."/>
            <person name="Wang M."/>
            <person name="Huang Q."/>
            <person name="Li B."/>
            <person name="Xuan Z."/>
            <person name="Cao J."/>
            <person name="Asan"/>
            <person name="Wu Z."/>
            <person name="Zhang J."/>
            <person name="Cai Q."/>
            <person name="Bai Y."/>
            <person name="Zhao B."/>
            <person name="Han Y."/>
            <person name="Li Y."/>
            <person name="Li X."/>
            <person name="Wang S."/>
            <person name="Shi Q."/>
            <person name="Liu S."/>
            <person name="Cho W.K."/>
            <person name="Kim J.Y."/>
            <person name="Xu Y."/>
            <person name="Heller-Uszynska K."/>
            <person name="Miao H."/>
            <person name="Cheng Z."/>
            <person name="Zhang S."/>
            <person name="Wu J."/>
            <person name="Yang Y."/>
            <person name="Kang H."/>
            <person name="Li M."/>
            <person name="Liang H."/>
            <person name="Ren X."/>
            <person name="Shi Z."/>
            <person name="Wen M."/>
            <person name="Jian M."/>
            <person name="Yang H."/>
            <person name="Zhang G."/>
            <person name="Yang Z."/>
            <person name="Chen R."/>
            <person name="Liu S."/>
            <person name="Li J."/>
            <person name="Ma L."/>
            <person name="Liu H."/>
            <person name="Zhou Y."/>
            <person name="Zhao J."/>
            <person name="Fang X."/>
            <person name="Li G."/>
            <person name="Fang L."/>
            <person name="Li Y."/>
            <person name="Liu D."/>
            <person name="Zheng H."/>
            <person name="Zhang Y."/>
            <person name="Qin N."/>
            <person name="Li Z."/>
            <person name="Yang G."/>
            <person name="Yang S."/>
            <person name="Bolund L."/>
            <person name="Kristiansen K."/>
            <person name="Zheng H."/>
            <person name="Li S."/>
            <person name="Zhang X."/>
            <person name="Yang H."/>
            <person name="Wang J."/>
            <person name="Sun R."/>
            <person name="Zhang B."/>
            <person name="Jiang S."/>
            <person name="Wang J."/>
            <person name="Du Y."/>
            <person name="Li S."/>
        </authorList>
    </citation>
    <scope>NUCLEOTIDE SEQUENCE [LARGE SCALE GENOMIC DNA]</scope>
    <source>
        <strain evidence="2">cv. 9930</strain>
    </source>
</reference>
<accession>A0A0A0KIY1</accession>
<dbReference type="Proteomes" id="UP000029981">
    <property type="component" value="Chromosome 5"/>
</dbReference>